<name>A0ABS1E3E0_9GAMM</name>
<dbReference type="InterPro" id="IPR001279">
    <property type="entry name" value="Metallo-B-lactamas"/>
</dbReference>
<dbReference type="InterPro" id="IPR050855">
    <property type="entry name" value="NDM-1-like"/>
</dbReference>
<dbReference type="Proteomes" id="UP000738126">
    <property type="component" value="Unassembled WGS sequence"/>
</dbReference>
<dbReference type="Pfam" id="PF00753">
    <property type="entry name" value="Lactamase_B"/>
    <property type="match status" value="1"/>
</dbReference>
<proteinExistence type="predicted"/>
<comment type="caution">
    <text evidence="2">The sequence shown here is derived from an EMBL/GenBank/DDBJ whole genome shotgun (WGS) entry which is preliminary data.</text>
</comment>
<organism evidence="2 3">
    <name type="scientific">Halorhodospira neutriphila</name>
    <dbReference type="NCBI Taxonomy" id="168379"/>
    <lineage>
        <taxon>Bacteria</taxon>
        <taxon>Pseudomonadati</taxon>
        <taxon>Pseudomonadota</taxon>
        <taxon>Gammaproteobacteria</taxon>
        <taxon>Chromatiales</taxon>
        <taxon>Ectothiorhodospiraceae</taxon>
        <taxon>Halorhodospira</taxon>
    </lineage>
</organism>
<dbReference type="SUPFAM" id="SSF56281">
    <property type="entry name" value="Metallo-hydrolase/oxidoreductase"/>
    <property type="match status" value="1"/>
</dbReference>
<dbReference type="Gene3D" id="3.60.15.10">
    <property type="entry name" value="Ribonuclease Z/Hydroxyacylglutathione hydrolase-like"/>
    <property type="match status" value="1"/>
</dbReference>
<dbReference type="CDD" id="cd07726">
    <property type="entry name" value="ST1585-like_MBL-fold"/>
    <property type="match status" value="1"/>
</dbReference>
<protein>
    <recommendedName>
        <fullName evidence="1">Metallo-beta-lactamase domain-containing protein</fullName>
    </recommendedName>
</protein>
<keyword evidence="3" id="KW-1185">Reference proteome</keyword>
<evidence type="ECO:0000259" key="1">
    <source>
        <dbReference type="SMART" id="SM00849"/>
    </source>
</evidence>
<dbReference type="InterPro" id="IPR037482">
    <property type="entry name" value="ST1585_MBL-fold"/>
</dbReference>
<gene>
    <name evidence="2" type="ORF">CKO13_04145</name>
</gene>
<reference evidence="2 3" key="1">
    <citation type="journal article" date="2020" name="Microorganisms">
        <title>Osmotic Adaptation and Compatible Solute Biosynthesis of Phototrophic Bacteria as Revealed from Genome Analyses.</title>
        <authorList>
            <person name="Imhoff J.F."/>
            <person name="Rahn T."/>
            <person name="Kunzel S."/>
            <person name="Keller A."/>
            <person name="Neulinger S.C."/>
        </authorList>
    </citation>
    <scope>NUCLEOTIDE SEQUENCE [LARGE SCALE GENOMIC DNA]</scope>
    <source>
        <strain evidence="2 3">DSM 15116</strain>
    </source>
</reference>
<evidence type="ECO:0000313" key="3">
    <source>
        <dbReference type="Proteomes" id="UP000738126"/>
    </source>
</evidence>
<dbReference type="PANTHER" id="PTHR42951">
    <property type="entry name" value="METALLO-BETA-LACTAMASE DOMAIN-CONTAINING"/>
    <property type="match status" value="1"/>
</dbReference>
<dbReference type="EMBL" id="NRSH01000030">
    <property type="protein sequence ID" value="MBK1726228.1"/>
    <property type="molecule type" value="Genomic_DNA"/>
</dbReference>
<feature type="domain" description="Metallo-beta-lactamase" evidence="1">
    <location>
        <begin position="11"/>
        <end position="206"/>
    </location>
</feature>
<dbReference type="PANTHER" id="PTHR42951:SF22">
    <property type="entry name" value="METALLO BETA-LACTAMASE SUPERFAMILY LIPOPROTEIN"/>
    <property type="match status" value="1"/>
</dbReference>
<dbReference type="InterPro" id="IPR036866">
    <property type="entry name" value="RibonucZ/Hydroxyglut_hydro"/>
</dbReference>
<dbReference type="SMART" id="SM00849">
    <property type="entry name" value="Lactamase_B"/>
    <property type="match status" value="1"/>
</dbReference>
<sequence length="293" mass="32328">MDLHFQGQSHLIASYLIRHEGGVMLVETGPGSTIGGLELELGRRGLRPGDVTHALLTHVHLDHAGAAGWLAQQGAHIYVHPNGAPHLVDPTKLLSSAERIYGDDMDRLWGECLPVPEAQITTLDDGDEIAAGGVAVVALETPGHAEHHLAYQLDDICFTGDVGGVRMPHSGVVVPPMPPPELDPERWRRSLKHIEAQRPEYLAPTHFGLFLDPAEHLAALRRGLRAAEQWVEAEAPEAESAAALQERYTAWLRRWAQEEQGLDAEDWARHEAINPSWMSALGLRRYWKKRHGG</sequence>
<evidence type="ECO:0000313" key="2">
    <source>
        <dbReference type="EMBL" id="MBK1726228.1"/>
    </source>
</evidence>
<accession>A0ABS1E3E0</accession>